<dbReference type="Pfam" id="PF13419">
    <property type="entry name" value="HAD_2"/>
    <property type="match status" value="1"/>
</dbReference>
<dbReference type="PANTHER" id="PTHR43434">
    <property type="entry name" value="PHOSPHOGLYCOLATE PHOSPHATASE"/>
    <property type="match status" value="1"/>
</dbReference>
<dbReference type="InterPro" id="IPR023214">
    <property type="entry name" value="HAD_sf"/>
</dbReference>
<dbReference type="AlphaFoldDB" id="A0A2A4SPS3"/>
<dbReference type="InterPro" id="IPR041492">
    <property type="entry name" value="HAD_2"/>
</dbReference>
<comment type="caution">
    <text evidence="1">The sequence shown here is derived from an EMBL/GenBank/DDBJ whole genome shotgun (WGS) entry which is preliminary data.</text>
</comment>
<evidence type="ECO:0000313" key="2">
    <source>
        <dbReference type="Proteomes" id="UP000218113"/>
    </source>
</evidence>
<dbReference type="GO" id="GO:0005829">
    <property type="term" value="C:cytosol"/>
    <property type="evidence" value="ECO:0007669"/>
    <property type="project" value="TreeGrafter"/>
</dbReference>
<evidence type="ECO:0000313" key="1">
    <source>
        <dbReference type="EMBL" id="PCI23218.1"/>
    </source>
</evidence>
<dbReference type="InterPro" id="IPR050155">
    <property type="entry name" value="HAD-like_hydrolase_sf"/>
</dbReference>
<organism evidence="1 2">
    <name type="scientific">SAR324 cluster bacterium</name>
    <dbReference type="NCBI Taxonomy" id="2024889"/>
    <lineage>
        <taxon>Bacteria</taxon>
        <taxon>Deltaproteobacteria</taxon>
        <taxon>SAR324 cluster</taxon>
    </lineage>
</organism>
<dbReference type="InterPro" id="IPR023198">
    <property type="entry name" value="PGP-like_dom2"/>
</dbReference>
<sequence>MNISKYKHIIWDWNGTLLDDAWLCLKIVNSLLADRQLPEISEDYYQQTFNFPIIKYYQKLGFDFSSEPFETISTEFIEEYEAKRHQCELREDALNILDRICQSSLTQSILSASKSSYLLQTITELGLQQNFTTINGLDNHHAFSKLEVGKTFIAEQKISPTEILMIGDTIHDVEVAEAMGVECCLIPSGHQSQERLSACGVPVINHLSELF</sequence>
<dbReference type="InterPro" id="IPR036412">
    <property type="entry name" value="HAD-like_sf"/>
</dbReference>
<dbReference type="SFLD" id="SFLDS00003">
    <property type="entry name" value="Haloacid_Dehalogenase"/>
    <property type="match status" value="1"/>
</dbReference>
<dbReference type="Proteomes" id="UP000218113">
    <property type="component" value="Unassembled WGS sequence"/>
</dbReference>
<accession>A0A2A4SPS3</accession>
<dbReference type="EMBL" id="NVSR01000149">
    <property type="protein sequence ID" value="PCI23218.1"/>
    <property type="molecule type" value="Genomic_DNA"/>
</dbReference>
<dbReference type="SUPFAM" id="SSF56784">
    <property type="entry name" value="HAD-like"/>
    <property type="match status" value="1"/>
</dbReference>
<dbReference type="PANTHER" id="PTHR43434:SF1">
    <property type="entry name" value="PHOSPHOGLYCOLATE PHOSPHATASE"/>
    <property type="match status" value="1"/>
</dbReference>
<dbReference type="Gene3D" id="3.40.50.1000">
    <property type="entry name" value="HAD superfamily/HAD-like"/>
    <property type="match status" value="1"/>
</dbReference>
<gene>
    <name evidence="1" type="ORF">COB67_13005</name>
</gene>
<protein>
    <submittedName>
        <fullName evidence="1">Phosphatase</fullName>
    </submittedName>
</protein>
<reference evidence="2" key="1">
    <citation type="submission" date="2017-08" db="EMBL/GenBank/DDBJ databases">
        <title>A dynamic microbial community with high functional redundancy inhabits the cold, oxic subseafloor aquifer.</title>
        <authorList>
            <person name="Tully B.J."/>
            <person name="Wheat C.G."/>
            <person name="Glazer B.T."/>
            <person name="Huber J.A."/>
        </authorList>
    </citation>
    <scope>NUCLEOTIDE SEQUENCE [LARGE SCALE GENOMIC DNA]</scope>
</reference>
<dbReference type="Gene3D" id="1.10.150.240">
    <property type="entry name" value="Putative phosphatase, domain 2"/>
    <property type="match status" value="1"/>
</dbReference>
<name>A0A2A4SPS3_9DELT</name>
<dbReference type="GO" id="GO:0008967">
    <property type="term" value="F:phosphoglycolate phosphatase activity"/>
    <property type="evidence" value="ECO:0007669"/>
    <property type="project" value="TreeGrafter"/>
</dbReference>
<proteinExistence type="predicted"/>
<dbReference type="GO" id="GO:0006281">
    <property type="term" value="P:DNA repair"/>
    <property type="evidence" value="ECO:0007669"/>
    <property type="project" value="TreeGrafter"/>
</dbReference>
<dbReference type="SFLD" id="SFLDG01129">
    <property type="entry name" value="C1.5:_HAD__Beta-PGM__Phosphata"/>
    <property type="match status" value="1"/>
</dbReference>